<evidence type="ECO:0000259" key="1">
    <source>
        <dbReference type="Pfam" id="PF04678"/>
    </source>
</evidence>
<reference evidence="2 3" key="1">
    <citation type="submission" date="2016-11" db="EMBL/GenBank/DDBJ databases">
        <title>The macronuclear genome of Stentor coeruleus: a giant cell with tiny introns.</title>
        <authorList>
            <person name="Slabodnick M."/>
            <person name="Ruby J.G."/>
            <person name="Reiff S.B."/>
            <person name="Swart E.C."/>
            <person name="Gosai S."/>
            <person name="Prabakaran S."/>
            <person name="Witkowska E."/>
            <person name="Larue G.E."/>
            <person name="Fisher S."/>
            <person name="Freeman R.M."/>
            <person name="Gunawardena J."/>
            <person name="Chu W."/>
            <person name="Stover N.A."/>
            <person name="Gregory B.D."/>
            <person name="Nowacki M."/>
            <person name="Derisi J."/>
            <person name="Roy S.W."/>
            <person name="Marshall W.F."/>
            <person name="Sood P."/>
        </authorList>
    </citation>
    <scope>NUCLEOTIDE SEQUENCE [LARGE SCALE GENOMIC DNA]</scope>
    <source>
        <strain evidence="2">WM001</strain>
    </source>
</reference>
<protein>
    <recommendedName>
        <fullName evidence="1">Calcium uniporter protein C-terminal domain-containing protein</fullName>
    </recommendedName>
</protein>
<evidence type="ECO:0000313" key="3">
    <source>
        <dbReference type="Proteomes" id="UP000187209"/>
    </source>
</evidence>
<dbReference type="AlphaFoldDB" id="A0A1R2D1Q5"/>
<dbReference type="OrthoDB" id="294580at2759"/>
<accession>A0A1R2D1Q5</accession>
<evidence type="ECO:0000313" key="2">
    <source>
        <dbReference type="EMBL" id="OMJ95207.1"/>
    </source>
</evidence>
<feature type="domain" description="Calcium uniporter protein C-terminal" evidence="1">
    <location>
        <begin position="161"/>
        <end position="293"/>
    </location>
</feature>
<dbReference type="InterPro" id="IPR006769">
    <property type="entry name" value="MCU_C"/>
</dbReference>
<sequence length="311" mass="36265">MALSNYMLKNAHFLSIRVSETLQYPYFILPNTPKEVIFSLNPIKALRDLRNEISQYYKGLPIEFFGIDNTKLSLGSSVLDSIADPLYIKIGEDKTFVLYNLDVNQLYLTPSQRILVQQYEKEKNLIREEAEVIGTFNYYILKELNDISSNMITSETFGLIVKNAILKYGTQVLQQIQTLEAQLELLKSNHAFEIDAHKEATKKAEIYSNKVIKRWYYVIVLQFLGVQYGTYRLYSWDIMEPFTCMTAMADISFGYLVWLMCGKKGFGIEGLKKYLFDKKYNKLMRKKKLNPDEVAHIIRIMESLKTRIKNL</sequence>
<dbReference type="Pfam" id="PF04678">
    <property type="entry name" value="MCU"/>
    <property type="match status" value="1"/>
</dbReference>
<dbReference type="EMBL" id="MPUH01000015">
    <property type="protein sequence ID" value="OMJ95207.1"/>
    <property type="molecule type" value="Genomic_DNA"/>
</dbReference>
<keyword evidence="3" id="KW-1185">Reference proteome</keyword>
<proteinExistence type="predicted"/>
<organism evidence="2 3">
    <name type="scientific">Stentor coeruleus</name>
    <dbReference type="NCBI Taxonomy" id="5963"/>
    <lineage>
        <taxon>Eukaryota</taxon>
        <taxon>Sar</taxon>
        <taxon>Alveolata</taxon>
        <taxon>Ciliophora</taxon>
        <taxon>Postciliodesmatophora</taxon>
        <taxon>Heterotrichea</taxon>
        <taxon>Heterotrichida</taxon>
        <taxon>Stentoridae</taxon>
        <taxon>Stentor</taxon>
    </lineage>
</organism>
<gene>
    <name evidence="2" type="ORF">SteCoe_1412</name>
</gene>
<comment type="caution">
    <text evidence="2">The sequence shown here is derived from an EMBL/GenBank/DDBJ whole genome shotgun (WGS) entry which is preliminary data.</text>
</comment>
<name>A0A1R2D1Q5_9CILI</name>
<dbReference type="Proteomes" id="UP000187209">
    <property type="component" value="Unassembled WGS sequence"/>
</dbReference>